<evidence type="ECO:0000313" key="6">
    <source>
        <dbReference type="Proteomes" id="UP000275069"/>
    </source>
</evidence>
<name>A0A387BPP1_9MICO</name>
<keyword evidence="1" id="KW-0732">Signal</keyword>
<dbReference type="EMBL" id="CP032624">
    <property type="protein sequence ID" value="AYG04688.1"/>
    <property type="molecule type" value="Genomic_DNA"/>
</dbReference>
<dbReference type="Proteomes" id="UP000275069">
    <property type="component" value="Chromosome"/>
</dbReference>
<proteinExistence type="predicted"/>
<dbReference type="SUPFAM" id="SSF49899">
    <property type="entry name" value="Concanavalin A-like lectins/glucanases"/>
    <property type="match status" value="1"/>
</dbReference>
<accession>A0A387BPP1</accession>
<protein>
    <recommendedName>
        <fullName evidence="4">LamG-like jellyroll fold domain-containing protein</fullName>
    </recommendedName>
</protein>
<dbReference type="AlphaFoldDB" id="A0A387BPP1"/>
<dbReference type="InterPro" id="IPR006558">
    <property type="entry name" value="LamG-like"/>
</dbReference>
<feature type="region of interest" description="Disordered" evidence="3">
    <location>
        <begin position="260"/>
        <end position="287"/>
    </location>
</feature>
<dbReference type="Gene3D" id="2.60.120.200">
    <property type="match status" value="1"/>
</dbReference>
<dbReference type="Pfam" id="PF13385">
    <property type="entry name" value="Laminin_G_3"/>
    <property type="match status" value="1"/>
</dbReference>
<dbReference type="KEGG" id="gry:D7I44_14920"/>
<gene>
    <name evidence="5" type="ORF">D7I44_14920</name>
</gene>
<dbReference type="OrthoDB" id="3751446at2"/>
<sequence>MARRCHISGHGSARSVLSVTGLGARVFRSTMAIAAGAAVVLLACGLATPLPARAATAPAADLSPADAQWAASDAAAEAIAAAHDHAVGVTGESTPTTEVLALPDGQMQLVSDSVPQRVLSDGAWKPVNTKLTLAADGLWTPSTVPNGIEFSSGNTSTMARIQAPDGSWADQTWPDGILPVPSISGSTATYSSVLPGVDLVLSATPSGMSEIFEVHSETAAANPQLQALELGVQGATLSEDQVDSTVATFSSGAKVKAQEPLWWDSSQPGSSPAGPGGKAEPKPVAHSVTASHEDLDITAIGSDTSAVYPIFVDPAWSSGDNDHWYDDMAYPNQSYLNGNYNSSWLGTGSAVQDGISYRSRAFWQFPTGALAGKTISDARLTLNETESWSSTDTAGLYLIESPLLTPGATWNQENATANVWAHPQATFTPVAGTNGVGVAAAMQWAASNSIGSTQFGLRASDESNLSDRKHWALNATLAVTYDSAPNGPTGLSIASPVRGCGTAVAPAWVNSKAQAITLQASATDPDGGDLSVLFNVVGTAAWNGTASGAEGAQTAQIPKGALGDGSYSWHATANDGTLSGPASGTCYFSVDNEAPAWPTVTLDSGVTSLTIGKPSTVDVTVNSADHVAELVYWWTSSSTPGPTANVASVPYVPGNSQALAACPSYQGQYTIVCASAGTTALTVAPPYPQATLWVEAVDGAGNVSPSGSAITSGFLSLPTATLAVGADDGVNPTTGGGHEWVTDVGVSPTQSSVADTNQTALPVTLGSGQSLADATSTQADLPTDLAQAGYSIGAAFSFAGYSVLHRGNNGSDHMVFTEGALPSGYALESVNLGAIGSTDGAQPSGTHALYECKLSTGDEMTTGSSNCEGQSGYSLTTLGYIWAAPPAGIPSEAIYRCRVGAEHFTSPSSNCEGQIVESTLGYTAVLGQDQTSQQAIDTTKSFTAAAWVYPEQTTAASTHYHTILSESGATSSGFYLQESPGGSGSTGGSTRMCLHTQAGAGQMPCATAPGLPLGKWSLVIGEWDASNHQISVRVGDVVDPSAVAGYAVPSGDTSATGHVVIGGATSLGFTLDSWNGLIADPGVYQGILDHQQIENLYFLSPAE</sequence>
<dbReference type="InterPro" id="IPR013320">
    <property type="entry name" value="ConA-like_dom_sf"/>
</dbReference>
<reference evidence="5 6" key="1">
    <citation type="submission" date="2018-09" db="EMBL/GenBank/DDBJ databases">
        <title>Genome sequencing of strain 2DFW10M-5.</title>
        <authorList>
            <person name="Heo J."/>
            <person name="Kim S.-J."/>
            <person name="Kwon S.-W."/>
        </authorList>
    </citation>
    <scope>NUCLEOTIDE SEQUENCE [LARGE SCALE GENOMIC DNA]</scope>
    <source>
        <strain evidence="5 6">2DFW10M-5</strain>
    </source>
</reference>
<keyword evidence="6" id="KW-1185">Reference proteome</keyword>
<evidence type="ECO:0000256" key="3">
    <source>
        <dbReference type="SAM" id="MobiDB-lite"/>
    </source>
</evidence>
<feature type="domain" description="LamG-like jellyroll fold" evidence="4">
    <location>
        <begin position="940"/>
        <end position="1091"/>
    </location>
</feature>
<evidence type="ECO:0000256" key="1">
    <source>
        <dbReference type="ARBA" id="ARBA00022729"/>
    </source>
</evidence>
<evidence type="ECO:0000313" key="5">
    <source>
        <dbReference type="EMBL" id="AYG04688.1"/>
    </source>
</evidence>
<evidence type="ECO:0000259" key="4">
    <source>
        <dbReference type="SMART" id="SM00560"/>
    </source>
</evidence>
<dbReference type="SMART" id="SM00560">
    <property type="entry name" value="LamGL"/>
    <property type="match status" value="1"/>
</dbReference>
<evidence type="ECO:0000256" key="2">
    <source>
        <dbReference type="ARBA" id="ARBA00023157"/>
    </source>
</evidence>
<keyword evidence="2" id="KW-1015">Disulfide bond</keyword>
<organism evidence="5 6">
    <name type="scientific">Gryllotalpicola protaetiae</name>
    <dbReference type="NCBI Taxonomy" id="2419771"/>
    <lineage>
        <taxon>Bacteria</taxon>
        <taxon>Bacillati</taxon>
        <taxon>Actinomycetota</taxon>
        <taxon>Actinomycetes</taxon>
        <taxon>Micrococcales</taxon>
        <taxon>Microbacteriaceae</taxon>
        <taxon>Gryllotalpicola</taxon>
    </lineage>
</organism>